<dbReference type="PANTHER" id="PTHR10887:SF495">
    <property type="entry name" value="HELICASE SENATAXIN ISOFORM X1-RELATED"/>
    <property type="match status" value="1"/>
</dbReference>
<dbReference type="EMBL" id="HBEF01011887">
    <property type="protein sequence ID" value="CAD8335374.1"/>
    <property type="molecule type" value="Transcribed_RNA"/>
</dbReference>
<evidence type="ECO:0000256" key="1">
    <source>
        <dbReference type="ARBA" id="ARBA00022741"/>
    </source>
</evidence>
<evidence type="ECO:0000256" key="5">
    <source>
        <dbReference type="SAM" id="MobiDB-lite"/>
    </source>
</evidence>
<dbReference type="CDD" id="cd18808">
    <property type="entry name" value="SF1_C_Upf1"/>
    <property type="match status" value="1"/>
</dbReference>
<dbReference type="GO" id="GO:0016787">
    <property type="term" value="F:hydrolase activity"/>
    <property type="evidence" value="ECO:0007669"/>
    <property type="project" value="UniProtKB-KW"/>
</dbReference>
<keyword evidence="1" id="KW-0547">Nucleotide-binding</keyword>
<feature type="compositionally biased region" description="Acidic residues" evidence="5">
    <location>
        <begin position="213"/>
        <end position="227"/>
    </location>
</feature>
<dbReference type="SUPFAM" id="SSF52540">
    <property type="entry name" value="P-loop containing nucleoside triphosphate hydrolases"/>
    <property type="match status" value="1"/>
</dbReference>
<keyword evidence="3" id="KW-0347">Helicase</keyword>
<keyword evidence="2" id="KW-0378">Hydrolase</keyword>
<evidence type="ECO:0000256" key="2">
    <source>
        <dbReference type="ARBA" id="ARBA00022801"/>
    </source>
</evidence>
<dbReference type="GO" id="GO:0005524">
    <property type="term" value="F:ATP binding"/>
    <property type="evidence" value="ECO:0007669"/>
    <property type="project" value="UniProtKB-KW"/>
</dbReference>
<dbReference type="PANTHER" id="PTHR10887">
    <property type="entry name" value="DNA2/NAM7 HELICASE FAMILY"/>
    <property type="match status" value="1"/>
</dbReference>
<proteinExistence type="predicted"/>
<reference evidence="7" key="1">
    <citation type="submission" date="2021-01" db="EMBL/GenBank/DDBJ databases">
        <authorList>
            <person name="Corre E."/>
            <person name="Pelletier E."/>
            <person name="Niang G."/>
            <person name="Scheremetjew M."/>
            <person name="Finn R."/>
            <person name="Kale V."/>
            <person name="Holt S."/>
            <person name="Cochrane G."/>
            <person name="Meng A."/>
            <person name="Brown T."/>
            <person name="Cohen L."/>
        </authorList>
    </citation>
    <scope>NUCLEOTIDE SEQUENCE</scope>
    <source>
        <strain evidence="7">CCMP3328</strain>
    </source>
</reference>
<dbReference type="AlphaFoldDB" id="A0A7R9WTV0"/>
<feature type="compositionally biased region" description="Basic and acidic residues" evidence="5">
    <location>
        <begin position="162"/>
        <end position="171"/>
    </location>
</feature>
<protein>
    <recommendedName>
        <fullName evidence="6">DNA2/NAM7 helicase-like C-terminal domain-containing protein</fullName>
    </recommendedName>
</protein>
<evidence type="ECO:0000259" key="6">
    <source>
        <dbReference type="Pfam" id="PF13087"/>
    </source>
</evidence>
<keyword evidence="4" id="KW-0067">ATP-binding</keyword>
<dbReference type="GO" id="GO:0005694">
    <property type="term" value="C:chromosome"/>
    <property type="evidence" value="ECO:0007669"/>
    <property type="project" value="UniProtKB-ARBA"/>
</dbReference>
<gene>
    <name evidence="7" type="ORF">CAUS1442_LOCUS7479</name>
</gene>
<organism evidence="7">
    <name type="scientific">Craspedostauros australis</name>
    <dbReference type="NCBI Taxonomy" id="1486917"/>
    <lineage>
        <taxon>Eukaryota</taxon>
        <taxon>Sar</taxon>
        <taxon>Stramenopiles</taxon>
        <taxon>Ochrophyta</taxon>
        <taxon>Bacillariophyta</taxon>
        <taxon>Bacillariophyceae</taxon>
        <taxon>Bacillariophycidae</taxon>
        <taxon>Naviculales</taxon>
        <taxon>Naviculaceae</taxon>
        <taxon>Craspedostauros</taxon>
    </lineage>
</organism>
<feature type="domain" description="DNA2/NAM7 helicase-like C-terminal" evidence="6">
    <location>
        <begin position="9"/>
        <end position="117"/>
    </location>
</feature>
<dbReference type="Gene3D" id="3.40.50.300">
    <property type="entry name" value="P-loop containing nucleotide triphosphate hydrolases"/>
    <property type="match status" value="1"/>
</dbReference>
<feature type="region of interest" description="Disordered" evidence="5">
    <location>
        <begin position="154"/>
        <end position="201"/>
    </location>
</feature>
<accession>A0A7R9WTV0</accession>
<evidence type="ECO:0000313" key="7">
    <source>
        <dbReference type="EMBL" id="CAD8335374.1"/>
    </source>
</evidence>
<evidence type="ECO:0000256" key="4">
    <source>
        <dbReference type="ARBA" id="ARBA00022840"/>
    </source>
</evidence>
<feature type="region of interest" description="Disordered" evidence="5">
    <location>
        <begin position="213"/>
        <end position="234"/>
    </location>
</feature>
<dbReference type="InterPro" id="IPR045055">
    <property type="entry name" value="DNA2/NAM7-like"/>
</dbReference>
<dbReference type="InterPro" id="IPR041679">
    <property type="entry name" value="DNA2/NAM7-like_C"/>
</dbReference>
<name>A0A7R9WTV0_9STRA</name>
<dbReference type="Pfam" id="PF13087">
    <property type="entry name" value="AAA_12"/>
    <property type="match status" value="1"/>
</dbReference>
<dbReference type="InterPro" id="IPR047187">
    <property type="entry name" value="SF1_C_Upf1"/>
</dbReference>
<sequence length="234" mass="25485">MEITHSFGGKSNTAEAVLVTRIVQNLVTANDVEAKHIAVISPYAKQVQKVRSQLALHRLSDVRVGTVDSFQGQETEVVIISAVRSNMFGELGFLRDSRRLCVAITRAKRGLILVGDEPVLRGSHHWGALLDAIQDRNCVIDACDLVSHIRNEGAGKEGAMMTDKEEPHDDDASADELTGEQREAAKTNEGNNTADSMANMEAAVAQALAELLNDDAENEDSESEEELFGLFEKL</sequence>
<dbReference type="FunFam" id="3.40.50.300:FF:000326">
    <property type="entry name" value="P-loop containing nucleoside triphosphate hydrolase"/>
    <property type="match status" value="1"/>
</dbReference>
<evidence type="ECO:0000256" key="3">
    <source>
        <dbReference type="ARBA" id="ARBA00022806"/>
    </source>
</evidence>
<dbReference type="GO" id="GO:0004386">
    <property type="term" value="F:helicase activity"/>
    <property type="evidence" value="ECO:0007669"/>
    <property type="project" value="UniProtKB-KW"/>
</dbReference>
<dbReference type="InterPro" id="IPR027417">
    <property type="entry name" value="P-loop_NTPase"/>
</dbReference>